<protein>
    <submittedName>
        <fullName evidence="2">Competence protein ComEA</fullName>
    </submittedName>
</protein>
<dbReference type="GO" id="GO:0003677">
    <property type="term" value="F:DNA binding"/>
    <property type="evidence" value="ECO:0007669"/>
    <property type="project" value="InterPro"/>
</dbReference>
<dbReference type="RefSeq" id="WP_073201641.1">
    <property type="nucleotide sequence ID" value="NZ_FRCZ01000003.1"/>
</dbReference>
<dbReference type="SMART" id="SM00278">
    <property type="entry name" value="HhH1"/>
    <property type="match status" value="2"/>
</dbReference>
<evidence type="ECO:0000259" key="1">
    <source>
        <dbReference type="SMART" id="SM00278"/>
    </source>
</evidence>
<reference evidence="2 3" key="1">
    <citation type="submission" date="2016-11" db="EMBL/GenBank/DDBJ databases">
        <authorList>
            <person name="Jaros S."/>
            <person name="Januszkiewicz K."/>
            <person name="Wedrychowicz H."/>
        </authorList>
    </citation>
    <scope>NUCLEOTIDE SEQUENCE [LARGE SCALE GENOMIC DNA]</scope>
    <source>
        <strain evidence="2 3">CGMCC 1.10681</strain>
    </source>
</reference>
<feature type="domain" description="Helix-hairpin-helix DNA-binding motif class 1" evidence="1">
    <location>
        <begin position="143"/>
        <end position="162"/>
    </location>
</feature>
<dbReference type="Gene3D" id="1.10.150.310">
    <property type="entry name" value="Tex RuvX-like domain-like"/>
    <property type="match status" value="1"/>
</dbReference>
<dbReference type="InterPro" id="IPR010994">
    <property type="entry name" value="RuvA_2-like"/>
</dbReference>
<dbReference type="STRING" id="1027249.SAMN05216179_1942"/>
<organism evidence="2 3">
    <name type="scientific">Gracilibacillus kekensis</name>
    <dbReference type="NCBI Taxonomy" id="1027249"/>
    <lineage>
        <taxon>Bacteria</taxon>
        <taxon>Bacillati</taxon>
        <taxon>Bacillota</taxon>
        <taxon>Bacilli</taxon>
        <taxon>Bacillales</taxon>
        <taxon>Bacillaceae</taxon>
        <taxon>Gracilibacillus</taxon>
    </lineage>
</organism>
<dbReference type="EMBL" id="FRCZ01000003">
    <property type="protein sequence ID" value="SHN10925.1"/>
    <property type="molecule type" value="Genomic_DNA"/>
</dbReference>
<dbReference type="InterPro" id="IPR051675">
    <property type="entry name" value="Endo/Exo/Phosphatase_dom_1"/>
</dbReference>
<dbReference type="Pfam" id="PF10531">
    <property type="entry name" value="SLBB"/>
    <property type="match status" value="1"/>
</dbReference>
<evidence type="ECO:0000313" key="3">
    <source>
        <dbReference type="Proteomes" id="UP000184184"/>
    </source>
</evidence>
<dbReference type="InterPro" id="IPR019554">
    <property type="entry name" value="Soluble_ligand-bd"/>
</dbReference>
<dbReference type="AlphaFoldDB" id="A0A1M7P334"/>
<proteinExistence type="predicted"/>
<evidence type="ECO:0000313" key="2">
    <source>
        <dbReference type="EMBL" id="SHN10925.1"/>
    </source>
</evidence>
<feature type="domain" description="Helix-hairpin-helix DNA-binding motif class 1" evidence="1">
    <location>
        <begin position="173"/>
        <end position="192"/>
    </location>
</feature>
<accession>A0A1M7P334</accession>
<dbReference type="InterPro" id="IPR003583">
    <property type="entry name" value="Hlx-hairpin-Hlx_DNA-bd_motif"/>
</dbReference>
<sequence length="196" mass="21747">MTWLIKNWYILLLAIILIIWLLVEPAEDNVVPSLEETSIEDFQKDENEEVTAVEEVTNMVDIKGAVKMPGVYVVSESDRVKDAIEKAGGFLKNAEVQSLNLAERTYDEMVIYVPTVGETDVNSGIISSTAGDDKIKINIATAEEIQTIPGIGEVKAAEIVKYRETYGSFEKITDLTNVSGIGKKTVEKMEDYVRVP</sequence>
<dbReference type="GO" id="GO:0015628">
    <property type="term" value="P:protein secretion by the type II secretion system"/>
    <property type="evidence" value="ECO:0007669"/>
    <property type="project" value="TreeGrafter"/>
</dbReference>
<dbReference type="Pfam" id="PF12836">
    <property type="entry name" value="HHH_3"/>
    <property type="match status" value="1"/>
</dbReference>
<dbReference type="PANTHER" id="PTHR21180:SF32">
    <property type="entry name" value="ENDONUCLEASE_EXONUCLEASE_PHOSPHATASE FAMILY DOMAIN-CONTAINING PROTEIN 1"/>
    <property type="match status" value="1"/>
</dbReference>
<keyword evidence="3" id="KW-1185">Reference proteome</keyword>
<dbReference type="GO" id="GO:0006281">
    <property type="term" value="P:DNA repair"/>
    <property type="evidence" value="ECO:0007669"/>
    <property type="project" value="InterPro"/>
</dbReference>
<dbReference type="Proteomes" id="UP000184184">
    <property type="component" value="Unassembled WGS sequence"/>
</dbReference>
<dbReference type="InterPro" id="IPR004509">
    <property type="entry name" value="Competence_ComEA_HhH"/>
</dbReference>
<dbReference type="NCBIfam" id="TIGR00426">
    <property type="entry name" value="competence protein ComEA helix-hairpin-helix repeat region"/>
    <property type="match status" value="1"/>
</dbReference>
<gene>
    <name evidence="2" type="ORF">SAMN05216179_1942</name>
</gene>
<dbReference type="SUPFAM" id="SSF47781">
    <property type="entry name" value="RuvA domain 2-like"/>
    <property type="match status" value="1"/>
</dbReference>
<dbReference type="Gene3D" id="3.10.560.10">
    <property type="entry name" value="Outer membrane lipoprotein wza domain like"/>
    <property type="match status" value="1"/>
</dbReference>
<dbReference type="GO" id="GO:0015627">
    <property type="term" value="C:type II protein secretion system complex"/>
    <property type="evidence" value="ECO:0007669"/>
    <property type="project" value="TreeGrafter"/>
</dbReference>
<name>A0A1M7P334_9BACI</name>
<dbReference type="PANTHER" id="PTHR21180">
    <property type="entry name" value="ENDONUCLEASE/EXONUCLEASE/PHOSPHATASE FAMILY DOMAIN-CONTAINING PROTEIN 1"/>
    <property type="match status" value="1"/>
</dbReference>